<dbReference type="EnsemblMetazoa" id="SMAR010176-RA">
    <property type="protein sequence ID" value="SMAR010176-PA"/>
    <property type="gene ID" value="SMAR010176"/>
</dbReference>
<comment type="similarity">
    <text evidence="1">Belongs to the selenoprotein M/F family.</text>
</comment>
<dbReference type="InterPro" id="IPR014912">
    <property type="entry name" value="Sep15_SelM_dom"/>
</dbReference>
<feature type="domain" description="Selenoprotein F/M" evidence="3">
    <location>
        <begin position="16"/>
        <end position="63"/>
    </location>
</feature>
<reference evidence="5" key="1">
    <citation type="submission" date="2011-05" db="EMBL/GenBank/DDBJ databases">
        <authorList>
            <person name="Richards S.R."/>
            <person name="Qu J."/>
            <person name="Jiang H."/>
            <person name="Jhangiani S.N."/>
            <person name="Agravi P."/>
            <person name="Goodspeed R."/>
            <person name="Gross S."/>
            <person name="Mandapat C."/>
            <person name="Jackson L."/>
            <person name="Mathew T."/>
            <person name="Pu L."/>
            <person name="Thornton R."/>
            <person name="Saada N."/>
            <person name="Wilczek-Boney K.B."/>
            <person name="Lee S."/>
            <person name="Kovar C."/>
            <person name="Wu Y."/>
            <person name="Scherer S.E."/>
            <person name="Worley K.C."/>
            <person name="Muzny D.M."/>
            <person name="Gibbs R."/>
        </authorList>
    </citation>
    <scope>NUCLEOTIDE SEQUENCE</scope>
    <source>
        <strain evidence="5">Brora</strain>
    </source>
</reference>
<evidence type="ECO:0000313" key="4">
    <source>
        <dbReference type="EnsemblMetazoa" id="SMAR010176-PA"/>
    </source>
</evidence>
<evidence type="ECO:0000256" key="1">
    <source>
        <dbReference type="ARBA" id="ARBA00005742"/>
    </source>
</evidence>
<dbReference type="EMBL" id="JH431968">
    <property type="status" value="NOT_ANNOTATED_CDS"/>
    <property type="molecule type" value="Genomic_DNA"/>
</dbReference>
<dbReference type="SUPFAM" id="SSF52833">
    <property type="entry name" value="Thioredoxin-like"/>
    <property type="match status" value="1"/>
</dbReference>
<dbReference type="Proteomes" id="UP000014500">
    <property type="component" value="Unassembled WGS sequence"/>
</dbReference>
<dbReference type="InterPro" id="IPR036249">
    <property type="entry name" value="Thioredoxin-like_sf"/>
</dbReference>
<evidence type="ECO:0000259" key="3">
    <source>
        <dbReference type="Pfam" id="PF08806"/>
    </source>
</evidence>
<evidence type="ECO:0000256" key="2">
    <source>
        <dbReference type="SAM" id="MobiDB-lite"/>
    </source>
</evidence>
<dbReference type="Gene3D" id="3.40.30.50">
    <property type="entry name" value="Sep15/SelM thioredoxin-like domain, active-site redox motif"/>
    <property type="match status" value="1"/>
</dbReference>
<organism evidence="4 5">
    <name type="scientific">Strigamia maritima</name>
    <name type="common">European centipede</name>
    <name type="synonym">Geophilus maritimus</name>
    <dbReference type="NCBI Taxonomy" id="126957"/>
    <lineage>
        <taxon>Eukaryota</taxon>
        <taxon>Metazoa</taxon>
        <taxon>Ecdysozoa</taxon>
        <taxon>Arthropoda</taxon>
        <taxon>Myriapoda</taxon>
        <taxon>Chilopoda</taxon>
        <taxon>Pleurostigmophora</taxon>
        <taxon>Geophilomorpha</taxon>
        <taxon>Linotaeniidae</taxon>
        <taxon>Strigamia</taxon>
    </lineage>
</organism>
<evidence type="ECO:0000313" key="5">
    <source>
        <dbReference type="Proteomes" id="UP000014500"/>
    </source>
</evidence>
<feature type="region of interest" description="Disordered" evidence="2">
    <location>
        <begin position="68"/>
        <end position="88"/>
    </location>
</feature>
<reference evidence="4" key="2">
    <citation type="submission" date="2015-02" db="UniProtKB">
        <authorList>
            <consortium name="EnsemblMetazoa"/>
        </authorList>
    </citation>
    <scope>IDENTIFICATION</scope>
</reference>
<accession>T1J8Y6</accession>
<dbReference type="AlphaFoldDB" id="T1J8Y6"/>
<dbReference type="Pfam" id="PF08806">
    <property type="entry name" value="Sep15_SelM"/>
    <property type="match status" value="1"/>
</dbReference>
<keyword evidence="5" id="KW-1185">Reference proteome</keyword>
<sequence length="88" mass="9605">MVINQKTKQSSAPSSSENVEFRKIGGAPPDLIFYNSNGEIVEKIDLSEKNREECNALLTQRGFPMRVEADSANSHTSDAKGDFQGSAN</sequence>
<feature type="region of interest" description="Disordered" evidence="2">
    <location>
        <begin position="1"/>
        <end position="20"/>
    </location>
</feature>
<dbReference type="STRING" id="126957.T1J8Y6"/>
<dbReference type="PhylomeDB" id="T1J8Y6"/>
<proteinExistence type="inferred from homology"/>
<dbReference type="InterPro" id="IPR038219">
    <property type="entry name" value="Sep15/SelM_sf"/>
</dbReference>
<name>T1J8Y6_STRMM</name>
<feature type="compositionally biased region" description="Polar residues" evidence="2">
    <location>
        <begin position="1"/>
        <end position="18"/>
    </location>
</feature>
<dbReference type="HOGENOM" id="CLU_2471918_0_0_1"/>
<protein>
    <recommendedName>
        <fullName evidence="3">Selenoprotein F/M domain-containing protein</fullName>
    </recommendedName>
</protein>